<dbReference type="GO" id="GO:0004222">
    <property type="term" value="F:metalloendopeptidase activity"/>
    <property type="evidence" value="ECO:0007669"/>
    <property type="project" value="InterPro"/>
</dbReference>
<dbReference type="Pfam" id="PF00413">
    <property type="entry name" value="Peptidase_M10"/>
    <property type="match status" value="1"/>
</dbReference>
<keyword evidence="2 6" id="KW-0479">Metal-binding</keyword>
<dbReference type="AlphaFoldDB" id="E2A3S8"/>
<feature type="signal peptide" evidence="7">
    <location>
        <begin position="1"/>
        <end position="20"/>
    </location>
</feature>
<dbReference type="InterPro" id="IPR021190">
    <property type="entry name" value="Pept_M10A"/>
</dbReference>
<evidence type="ECO:0000259" key="9">
    <source>
        <dbReference type="Pfam" id="PF01471"/>
    </source>
</evidence>
<comment type="cofactor">
    <cofactor evidence="6">
        <name>Zn(2+)</name>
        <dbReference type="ChEBI" id="CHEBI:29105"/>
    </cofactor>
    <text evidence="6">Binds 2 Zn(2+) ions per subunit.</text>
</comment>
<evidence type="ECO:0000256" key="1">
    <source>
        <dbReference type="ARBA" id="ARBA00022670"/>
    </source>
</evidence>
<dbReference type="InterPro" id="IPR002477">
    <property type="entry name" value="Peptidoglycan-bd-like"/>
</dbReference>
<organism evidence="11">
    <name type="scientific">Camponotus floridanus</name>
    <name type="common">Florida carpenter ant</name>
    <dbReference type="NCBI Taxonomy" id="104421"/>
    <lineage>
        <taxon>Eukaryota</taxon>
        <taxon>Metazoa</taxon>
        <taxon>Ecdysozoa</taxon>
        <taxon>Arthropoda</taxon>
        <taxon>Hexapoda</taxon>
        <taxon>Insecta</taxon>
        <taxon>Pterygota</taxon>
        <taxon>Neoptera</taxon>
        <taxon>Endopterygota</taxon>
        <taxon>Hymenoptera</taxon>
        <taxon>Apocrita</taxon>
        <taxon>Aculeata</taxon>
        <taxon>Formicoidea</taxon>
        <taxon>Formicidae</taxon>
        <taxon>Formicinae</taxon>
        <taxon>Camponotus</taxon>
    </lineage>
</organism>
<dbReference type="SUPFAM" id="SSF47090">
    <property type="entry name" value="PGBD-like"/>
    <property type="match status" value="1"/>
</dbReference>
<keyword evidence="11" id="KW-1185">Reference proteome</keyword>
<evidence type="ECO:0000256" key="2">
    <source>
        <dbReference type="ARBA" id="ARBA00022723"/>
    </source>
</evidence>
<protein>
    <submittedName>
        <fullName evidence="10">Interstitial collagenase</fullName>
    </submittedName>
</protein>
<feature type="domain" description="Peptidoglycan binding-like" evidence="9">
    <location>
        <begin position="25"/>
        <end position="85"/>
    </location>
</feature>
<dbReference type="Proteomes" id="UP000000311">
    <property type="component" value="Unassembled WGS sequence"/>
</dbReference>
<feature type="binding site" evidence="6">
    <location>
        <position position="175"/>
    </location>
    <ligand>
        <name>Ca(2+)</name>
        <dbReference type="ChEBI" id="CHEBI:29108"/>
        <label>3</label>
    </ligand>
</feature>
<feature type="binding site" evidence="6">
    <location>
        <position position="182"/>
    </location>
    <ligand>
        <name>Zn(2+)</name>
        <dbReference type="ChEBI" id="CHEBI:29105"/>
        <label>1</label>
    </ligand>
</feature>
<evidence type="ECO:0000256" key="6">
    <source>
        <dbReference type="PIRSR" id="PIRSR621190-2"/>
    </source>
</evidence>
<dbReference type="Pfam" id="PF01471">
    <property type="entry name" value="PG_binding_1"/>
    <property type="match status" value="1"/>
</dbReference>
<feature type="binding site" evidence="6">
    <location>
        <position position="158"/>
    </location>
    <ligand>
        <name>Zn(2+)</name>
        <dbReference type="ChEBI" id="CHEBI:29105"/>
        <label>1</label>
    </ligand>
</feature>
<keyword evidence="1" id="KW-0645">Protease</keyword>
<dbReference type="GO" id="GO:0030198">
    <property type="term" value="P:extracellular matrix organization"/>
    <property type="evidence" value="ECO:0007669"/>
    <property type="project" value="TreeGrafter"/>
</dbReference>
<evidence type="ECO:0000256" key="3">
    <source>
        <dbReference type="ARBA" id="ARBA00022801"/>
    </source>
</evidence>
<feature type="binding site" evidence="6">
    <location>
        <position position="164"/>
    </location>
    <ligand>
        <name>Zn(2+)</name>
        <dbReference type="ChEBI" id="CHEBI:29105"/>
        <label>1</label>
    </ligand>
</feature>
<dbReference type="InterPro" id="IPR036365">
    <property type="entry name" value="PGBD-like_sf"/>
</dbReference>
<dbReference type="InParanoid" id="E2A3S8"/>
<evidence type="ECO:0000256" key="7">
    <source>
        <dbReference type="SAM" id="SignalP"/>
    </source>
</evidence>
<dbReference type="GO" id="GO:0031012">
    <property type="term" value="C:extracellular matrix"/>
    <property type="evidence" value="ECO:0007669"/>
    <property type="project" value="InterPro"/>
</dbReference>
<dbReference type="InterPro" id="IPR024079">
    <property type="entry name" value="MetalloPept_cat_dom_sf"/>
</dbReference>
<keyword evidence="6" id="KW-0106">Calcium</keyword>
<dbReference type="GO" id="GO:0006508">
    <property type="term" value="P:proteolysis"/>
    <property type="evidence" value="ECO:0007669"/>
    <property type="project" value="UniProtKB-KW"/>
</dbReference>
<evidence type="ECO:0000256" key="4">
    <source>
        <dbReference type="ARBA" id="ARBA00022833"/>
    </source>
</evidence>
<dbReference type="InterPro" id="IPR001818">
    <property type="entry name" value="Pept_M10_metallopeptidase"/>
</dbReference>
<feature type="chain" id="PRO_5003156792" evidence="7">
    <location>
        <begin position="21"/>
        <end position="255"/>
    </location>
</feature>
<dbReference type="PRINTS" id="PR00138">
    <property type="entry name" value="MATRIXIN"/>
</dbReference>
<keyword evidence="4 6" id="KW-0862">Zinc</keyword>
<dbReference type="GO" id="GO:0030574">
    <property type="term" value="P:collagen catabolic process"/>
    <property type="evidence" value="ECO:0007669"/>
    <property type="project" value="TreeGrafter"/>
</dbReference>
<accession>E2A3S8</accession>
<dbReference type="OrthoDB" id="406838at2759"/>
<dbReference type="Gene3D" id="3.40.390.10">
    <property type="entry name" value="Collagenase (Catalytic Domain)"/>
    <property type="match status" value="1"/>
</dbReference>
<gene>
    <name evidence="10" type="ORF">EAG_12570</name>
</gene>
<sequence length="255" mass="28523">MTRVALSLALTISLLAAVAATLTYDDVAEAFRYLRTYGFLENEENHQQSSLLDNATALSEALSLFQEYYGLPGNGVLTVETIRVMRRPRCGAADIHAYSPLTRKWPRTHLTWNFKLANRDTLRTTQSAFALWSEQSSLMFSRDLLRLDILISYQSGAHAYENSDNGGSCPSPFAGPGSVVAHAFFPTGEPDQKREYYAYSEFIDAIISTGPFDLSILGIECPADGILHQLSELISKLYRLEYASFKRPRNDDDDD</sequence>
<dbReference type="PANTHER" id="PTHR10201:SF323">
    <property type="entry name" value="MATRIX METALLOPROTEINASE-21"/>
    <property type="match status" value="1"/>
</dbReference>
<dbReference type="SUPFAM" id="SSF55486">
    <property type="entry name" value="Metalloproteases ('zincins'), catalytic domain"/>
    <property type="match status" value="1"/>
</dbReference>
<reference evidence="10 11" key="1">
    <citation type="journal article" date="2010" name="Science">
        <title>Genomic comparison of the ants Camponotus floridanus and Harpegnathos saltator.</title>
        <authorList>
            <person name="Bonasio R."/>
            <person name="Zhang G."/>
            <person name="Ye C."/>
            <person name="Mutti N.S."/>
            <person name="Fang X."/>
            <person name="Qin N."/>
            <person name="Donahue G."/>
            <person name="Yang P."/>
            <person name="Li Q."/>
            <person name="Li C."/>
            <person name="Zhang P."/>
            <person name="Huang Z."/>
            <person name="Berger S.L."/>
            <person name="Reinberg D."/>
            <person name="Wang J."/>
            <person name="Liebig J."/>
        </authorList>
    </citation>
    <scope>NUCLEOTIDE SEQUENCE [LARGE SCALE GENOMIC DNA]</scope>
    <source>
        <strain evidence="11">C129</strain>
    </source>
</reference>
<evidence type="ECO:0000256" key="5">
    <source>
        <dbReference type="ARBA" id="ARBA00023049"/>
    </source>
</evidence>
<comment type="cofactor">
    <cofactor evidence="6">
        <name>Ca(2+)</name>
        <dbReference type="ChEBI" id="CHEBI:29108"/>
    </cofactor>
    <text evidence="6">Can bind about 5 Ca(2+) ions per subunit.</text>
</comment>
<dbReference type="GO" id="GO:0008270">
    <property type="term" value="F:zinc ion binding"/>
    <property type="evidence" value="ECO:0007669"/>
    <property type="project" value="InterPro"/>
</dbReference>
<feature type="binding site" evidence="6">
    <location>
        <position position="148"/>
    </location>
    <ligand>
        <name>Ca(2+)</name>
        <dbReference type="ChEBI" id="CHEBI:29108"/>
        <label>2</label>
    </ligand>
</feature>
<evidence type="ECO:0000313" key="11">
    <source>
        <dbReference type="Proteomes" id="UP000000311"/>
    </source>
</evidence>
<evidence type="ECO:0000313" key="10">
    <source>
        <dbReference type="EMBL" id="EFN71910.1"/>
    </source>
</evidence>
<proteinExistence type="predicted"/>
<feature type="binding site" description="in inhibited form" evidence="6">
    <location>
        <position position="90"/>
    </location>
    <ligand>
        <name>Zn(2+)</name>
        <dbReference type="ChEBI" id="CHEBI:29105"/>
        <label>2</label>
        <note>catalytic</note>
    </ligand>
</feature>
<keyword evidence="3" id="KW-0378">Hydrolase</keyword>
<keyword evidence="7" id="KW-0732">Signal</keyword>
<dbReference type="PANTHER" id="PTHR10201">
    <property type="entry name" value="MATRIX METALLOPROTEINASE"/>
    <property type="match status" value="1"/>
</dbReference>
<name>E2A3S8_CAMFO</name>
<evidence type="ECO:0000259" key="8">
    <source>
        <dbReference type="Pfam" id="PF00413"/>
    </source>
</evidence>
<keyword evidence="5" id="KW-0482">Metalloprotease</keyword>
<feature type="domain" description="Peptidase M10 metallopeptidase" evidence="8">
    <location>
        <begin position="104"/>
        <end position="188"/>
    </location>
</feature>
<dbReference type="EMBL" id="GL436459">
    <property type="protein sequence ID" value="EFN71910.1"/>
    <property type="molecule type" value="Genomic_DNA"/>
</dbReference>